<accession>A0A0W7WMA9</accession>
<evidence type="ECO:0000313" key="1">
    <source>
        <dbReference type="EMBL" id="KUF11724.1"/>
    </source>
</evidence>
<dbReference type="EMBL" id="LPXO01000002">
    <property type="protein sequence ID" value="KUF11724.1"/>
    <property type="molecule type" value="Genomic_DNA"/>
</dbReference>
<evidence type="ECO:0000313" key="2">
    <source>
        <dbReference type="Proteomes" id="UP000054396"/>
    </source>
</evidence>
<organism evidence="1 2">
    <name type="scientific">Pseudoponticoccus marisrubri</name>
    <dbReference type="NCBI Taxonomy" id="1685382"/>
    <lineage>
        <taxon>Bacteria</taxon>
        <taxon>Pseudomonadati</taxon>
        <taxon>Pseudomonadota</taxon>
        <taxon>Alphaproteobacteria</taxon>
        <taxon>Rhodobacterales</taxon>
        <taxon>Roseobacteraceae</taxon>
        <taxon>Pseudoponticoccus</taxon>
    </lineage>
</organism>
<proteinExistence type="predicted"/>
<dbReference type="STRING" id="1685382.AVJ23_03825"/>
<sequence length="64" mass="7318">MGVWQAGLQGFCGRARAFMDQIKLAVSHAHRVRRVNHRLACDVICNRLADLCFDAPRRCQNKHV</sequence>
<reference evidence="1 2" key="1">
    <citation type="submission" date="2015-12" db="EMBL/GenBank/DDBJ databases">
        <authorList>
            <person name="Shamseldin A."/>
            <person name="Moawad H."/>
            <person name="Abd El-Rahim W.M."/>
            <person name="Sadowsky M.J."/>
        </authorList>
    </citation>
    <scope>NUCLEOTIDE SEQUENCE [LARGE SCALE GENOMIC DNA]</scope>
    <source>
        <strain evidence="1 2">SJ5A-1</strain>
    </source>
</reference>
<dbReference type="Proteomes" id="UP000054396">
    <property type="component" value="Unassembled WGS sequence"/>
</dbReference>
<dbReference type="AlphaFoldDB" id="A0A0W7WMA9"/>
<name>A0A0W7WMA9_9RHOB</name>
<protein>
    <submittedName>
        <fullName evidence="1">Uncharacterized protein</fullName>
    </submittedName>
</protein>
<comment type="caution">
    <text evidence="1">The sequence shown here is derived from an EMBL/GenBank/DDBJ whole genome shotgun (WGS) entry which is preliminary data.</text>
</comment>
<keyword evidence="2" id="KW-1185">Reference proteome</keyword>
<gene>
    <name evidence="1" type="ORF">AVJ23_03825</name>
</gene>